<dbReference type="GO" id="GO:0016491">
    <property type="term" value="F:oxidoreductase activity"/>
    <property type="evidence" value="ECO:0007669"/>
    <property type="project" value="InterPro"/>
</dbReference>
<dbReference type="Pfam" id="PF00264">
    <property type="entry name" value="Tyrosinase"/>
    <property type="match status" value="1"/>
</dbReference>
<proteinExistence type="predicted"/>
<dbReference type="PANTHER" id="PTHR11474">
    <property type="entry name" value="TYROSINASE FAMILY MEMBER"/>
    <property type="match status" value="1"/>
</dbReference>
<evidence type="ECO:0000256" key="1">
    <source>
        <dbReference type="ARBA" id="ARBA00022723"/>
    </source>
</evidence>
<sequence length="329" mass="36056">MALFLGVFHLLVLSLAVSAQQCTSPGQRKAWHKLTNAEKTAYIDAELCLMKKPATLGLRGAKTRFDEFQSIHQLQAYSTHFVGSFLPFHRLMLYAHETALRNECGYTGYQPQTLSRYWQEQLDAGRFSRSTILDPVYGFGGDGARTTGCISNGPFANYTNSLGPGYEITNHCINRRINDAISGGSAQAYVDACLAMRDFETAWPCIEGQPHTGGHAGIGGQMGNGVSSPGDPLFYLHHTWLDKIFWDWQARDRATRAKRIAGTNIGPDFAPGFPPRPASIPKPTGAAGDPGTVTTLNHVLNMYGNSPNKTIGDVLDIQGSYLCYEYVEP</sequence>
<dbReference type="PROSITE" id="PS00498">
    <property type="entry name" value="TYROSINASE_2"/>
    <property type="match status" value="1"/>
</dbReference>
<feature type="chain" id="PRO_5041290434" description="Tyrosinase copper-binding domain-containing protein" evidence="3">
    <location>
        <begin position="20"/>
        <end position="329"/>
    </location>
</feature>
<evidence type="ECO:0000313" key="7">
    <source>
        <dbReference type="Proteomes" id="UP001175000"/>
    </source>
</evidence>
<accession>A0AA40C2M7</accession>
<organism evidence="6 7">
    <name type="scientific">Immersiella caudata</name>
    <dbReference type="NCBI Taxonomy" id="314043"/>
    <lineage>
        <taxon>Eukaryota</taxon>
        <taxon>Fungi</taxon>
        <taxon>Dikarya</taxon>
        <taxon>Ascomycota</taxon>
        <taxon>Pezizomycotina</taxon>
        <taxon>Sordariomycetes</taxon>
        <taxon>Sordariomycetidae</taxon>
        <taxon>Sordariales</taxon>
        <taxon>Lasiosphaeriaceae</taxon>
        <taxon>Immersiella</taxon>
    </lineage>
</organism>
<dbReference type="Gene3D" id="1.10.1280.10">
    <property type="entry name" value="Di-copper center containing domain from catechol oxidase"/>
    <property type="match status" value="1"/>
</dbReference>
<dbReference type="InterPro" id="IPR002227">
    <property type="entry name" value="Tyrosinase_Cu-bd"/>
</dbReference>
<dbReference type="Proteomes" id="UP001175000">
    <property type="component" value="Unassembled WGS sequence"/>
</dbReference>
<gene>
    <name evidence="6" type="ORF">B0T14DRAFT_581198</name>
</gene>
<feature type="signal peptide" evidence="3">
    <location>
        <begin position="1"/>
        <end position="19"/>
    </location>
</feature>
<feature type="domain" description="Tyrosinase copper-binding" evidence="4">
    <location>
        <begin position="80"/>
        <end position="97"/>
    </location>
</feature>
<dbReference type="InterPro" id="IPR008922">
    <property type="entry name" value="Di-copper_centre_dom_sf"/>
</dbReference>
<evidence type="ECO:0000256" key="3">
    <source>
        <dbReference type="SAM" id="SignalP"/>
    </source>
</evidence>
<dbReference type="AlphaFoldDB" id="A0AA40C2M7"/>
<dbReference type="PROSITE" id="PS00497">
    <property type="entry name" value="TYROSINASE_1"/>
    <property type="match status" value="1"/>
</dbReference>
<evidence type="ECO:0000313" key="6">
    <source>
        <dbReference type="EMBL" id="KAK0622777.1"/>
    </source>
</evidence>
<reference evidence="6" key="1">
    <citation type="submission" date="2023-06" db="EMBL/GenBank/DDBJ databases">
        <title>Genome-scale phylogeny and comparative genomics of the fungal order Sordariales.</title>
        <authorList>
            <consortium name="Lawrence Berkeley National Laboratory"/>
            <person name="Hensen N."/>
            <person name="Bonometti L."/>
            <person name="Westerberg I."/>
            <person name="Brannstrom I.O."/>
            <person name="Guillou S."/>
            <person name="Cros-Aarteil S."/>
            <person name="Calhoun S."/>
            <person name="Haridas S."/>
            <person name="Kuo A."/>
            <person name="Mondo S."/>
            <person name="Pangilinan J."/>
            <person name="Riley R."/>
            <person name="Labutti K."/>
            <person name="Andreopoulos B."/>
            <person name="Lipzen A."/>
            <person name="Chen C."/>
            <person name="Yanf M."/>
            <person name="Daum C."/>
            <person name="Ng V."/>
            <person name="Clum A."/>
            <person name="Steindorff A."/>
            <person name="Ohm R."/>
            <person name="Martin F."/>
            <person name="Silar P."/>
            <person name="Natvig D."/>
            <person name="Lalanne C."/>
            <person name="Gautier V."/>
            <person name="Ament-Velasquez S.L."/>
            <person name="Kruys A."/>
            <person name="Hutchinson M.I."/>
            <person name="Powell A.J."/>
            <person name="Barry K."/>
            <person name="Miller A.N."/>
            <person name="Grigoriev I.V."/>
            <person name="Debuchy R."/>
            <person name="Gladieux P."/>
            <person name="Thoren M.H."/>
            <person name="Johannesson H."/>
        </authorList>
    </citation>
    <scope>NUCLEOTIDE SEQUENCE</scope>
    <source>
        <strain evidence="6">CBS 606.72</strain>
    </source>
</reference>
<evidence type="ECO:0000259" key="4">
    <source>
        <dbReference type="PROSITE" id="PS00497"/>
    </source>
</evidence>
<comment type="caution">
    <text evidence="6">The sequence shown here is derived from an EMBL/GenBank/DDBJ whole genome shotgun (WGS) entry which is preliminary data.</text>
</comment>
<keyword evidence="1" id="KW-0479">Metal-binding</keyword>
<keyword evidence="2" id="KW-0186">Copper</keyword>
<feature type="domain" description="Tyrosinase copper-binding" evidence="5">
    <location>
        <begin position="231"/>
        <end position="242"/>
    </location>
</feature>
<dbReference type="SUPFAM" id="SSF48056">
    <property type="entry name" value="Di-copper centre-containing domain"/>
    <property type="match status" value="1"/>
</dbReference>
<evidence type="ECO:0000256" key="2">
    <source>
        <dbReference type="ARBA" id="ARBA00023008"/>
    </source>
</evidence>
<keyword evidence="7" id="KW-1185">Reference proteome</keyword>
<protein>
    <recommendedName>
        <fullName evidence="4 5">Tyrosinase copper-binding domain-containing protein</fullName>
    </recommendedName>
</protein>
<dbReference type="EMBL" id="JAULSU010000003">
    <property type="protein sequence ID" value="KAK0622777.1"/>
    <property type="molecule type" value="Genomic_DNA"/>
</dbReference>
<dbReference type="GO" id="GO:0046872">
    <property type="term" value="F:metal ion binding"/>
    <property type="evidence" value="ECO:0007669"/>
    <property type="project" value="UniProtKB-KW"/>
</dbReference>
<keyword evidence="3" id="KW-0732">Signal</keyword>
<dbReference type="PRINTS" id="PR00092">
    <property type="entry name" value="TYROSINASE"/>
</dbReference>
<dbReference type="PANTHER" id="PTHR11474:SF126">
    <property type="entry name" value="TYROSINASE-LIKE PROTEIN TYR-1-RELATED"/>
    <property type="match status" value="1"/>
</dbReference>
<name>A0AA40C2M7_9PEZI</name>
<dbReference type="InterPro" id="IPR050316">
    <property type="entry name" value="Tyrosinase/Hemocyanin"/>
</dbReference>
<evidence type="ECO:0000259" key="5">
    <source>
        <dbReference type="PROSITE" id="PS00498"/>
    </source>
</evidence>